<evidence type="ECO:0000313" key="10">
    <source>
        <dbReference type="EMBL" id="EGG02847.1"/>
    </source>
</evidence>
<dbReference type="InterPro" id="IPR018200">
    <property type="entry name" value="USP_CS"/>
</dbReference>
<dbReference type="eggNOG" id="KOG1863">
    <property type="taxonomic scope" value="Eukaryota"/>
</dbReference>
<dbReference type="PROSITE" id="PS00973">
    <property type="entry name" value="USP_2"/>
    <property type="match status" value="1"/>
</dbReference>
<proteinExistence type="predicted"/>
<keyword evidence="5 10" id="KW-0378">Hydrolase</keyword>
<evidence type="ECO:0000256" key="7">
    <source>
        <dbReference type="SAM" id="Coils"/>
    </source>
</evidence>
<dbReference type="EMBL" id="GL883128">
    <property type="protein sequence ID" value="EGG02847.1"/>
    <property type="molecule type" value="Genomic_DNA"/>
</dbReference>
<dbReference type="InterPro" id="IPR001394">
    <property type="entry name" value="Peptidase_C19_UCH"/>
</dbReference>
<comment type="catalytic activity">
    <reaction evidence="1">
        <text>Thiol-dependent hydrolysis of ester, thioester, amide, peptide and isopeptide bonds formed by the C-terminal Gly of ubiquitin (a 76-residue protein attached to proteins as an intracellular targeting signal).</text>
        <dbReference type="EC" id="3.4.19.12"/>
    </reaction>
</comment>
<protein>
    <recommendedName>
        <fullName evidence="2">ubiquitinyl hydrolase 1</fullName>
        <ecNumber evidence="2">3.4.19.12</ecNumber>
    </recommendedName>
</protein>
<feature type="coiled-coil region" evidence="7">
    <location>
        <begin position="532"/>
        <end position="559"/>
    </location>
</feature>
<dbReference type="PANTHER" id="PTHR43982:SF6">
    <property type="entry name" value="UBIQUITIN CARBOXYL-TERMINAL HYDROLASE 2-RELATED"/>
    <property type="match status" value="1"/>
</dbReference>
<dbReference type="STRING" id="747676.F4RXS4"/>
<dbReference type="GeneID" id="18926026"/>
<dbReference type="GO" id="GO:0070628">
    <property type="term" value="F:proteasome binding"/>
    <property type="evidence" value="ECO:0007669"/>
    <property type="project" value="TreeGrafter"/>
</dbReference>
<evidence type="ECO:0000259" key="9">
    <source>
        <dbReference type="PROSITE" id="PS50235"/>
    </source>
</evidence>
<keyword evidence="7" id="KW-0175">Coiled coil</keyword>
<organism evidence="11">
    <name type="scientific">Melampsora larici-populina (strain 98AG31 / pathotype 3-4-7)</name>
    <name type="common">Poplar leaf rust fungus</name>
    <dbReference type="NCBI Taxonomy" id="747676"/>
    <lineage>
        <taxon>Eukaryota</taxon>
        <taxon>Fungi</taxon>
        <taxon>Dikarya</taxon>
        <taxon>Basidiomycota</taxon>
        <taxon>Pucciniomycotina</taxon>
        <taxon>Pucciniomycetes</taxon>
        <taxon>Pucciniales</taxon>
        <taxon>Melampsoraceae</taxon>
        <taxon>Melampsora</taxon>
    </lineage>
</organism>
<sequence length="1353" mass="151279">MANLPAYSEPSFLLQVENQFPECPAMTAGKLLSHTTNFRHHNELWPHELWDYEFDIQGTCWEKLPDLPIIEKEEEISSPTPAAQSTTEPSEPIRSPRAKSESNEHSKFPILSKAELHLARPHANALFCPIEWKWVVIKSFGDDHLPNQCPGLAPKGSSSSDPVMLIENQNENSTEQDGIQIEPTPDSIGHHFFQIYRGVVEQARAGTLHPNPISIFDHEGQVIKELVEVKVKPENCKLGWDAMICCSCRQGIAVSTVQTAIPSVFSKPHAEALISQARSLVSNHPSSTALKPEQAVHRAWHTVFIVIQNALVEGKHSPLPLDGKSLSGRMPWNPVSESIWSHLGAKRREDNGRPLLVVPSLSVQKADGRETRAKWIRALIEVSVFLKWMKIKYPYLEESSKTNYQVPIKLIPARQQILQSIGGDSIPKITSPSTWKSTDGHPPGYGSYAALGILPDVADEVVIYAYKLQCSLYPSNRYRYFEELRQINGLRGTQSEMMHPFVSDLTNKGAAGVQETEEAWSIICGKEHGFDLEKEDQIAQSLNTKLESTQDKSEKIKLRDALRTLAWANPLNQLLQALLASTASLVDVPVQPEMSVDKAYATLGDVLPETDDELLWMAYEFATSDQPGQKKILRQAIGVIAQHRNSYLIRTRLAAEEAGTGNSTSMDIVPYGPVANTHDIPVGLNNIGNTCYLNSLLQYFFSVKELRDVLLRFPEYAQSVADDEPEKEGKRVGGRVVSKPEVTRSKQFASQLQNLFQEMIQTRQSAVTPERELAFLALVLPKDESPSTVMANNNNNTSSASTDATLVDERSTFVGPLINVPVATTSLPLNSPSSTVLGKRKSESSDTEDDIDHGKMMDIDNPSVGTTLEEQNLPSNDEDVKMNISSPQRVSESLDDQIKIDKPTFDEPIEGSAPAFTTDQSSSSLPTRSSVTPMNGNSRQEAIVIDLTEDTPHGPPPLPPRPNRSRSLAVTDSGSHMMFGRQNDVSECMDNCLFQIQAALDETKLSASYGEEGNIVKSLFYGRTRQSLKFDSPEGKVSVKEEPFAYLLVDVAEEGRDLYDGLDRVFDESEVDVENGKAIRRVGLVHLPPILQIQLQRVQFDRSTHTVFKSNAYIKFEEKLRMDRYLEPDPEDQIALERRTKTIGCRKEIESLRGRYNELTANVTGGGKRTSSNILRDLHSILTTNQATSAVPSLPEFLGDILKESDIEFLSTEANAIEEEIKVVNERVRELKEEVDKMWQVVEEPMKDVSGEVAQESEKMQVQPSSAEYRLVSLFMHRGTASGGHYWAIQRQLPDKPERWLKYNDSVVSEVDPLLEVFNEANNSSANPYWLTYVKVGEEERFEMMKREILEEI</sequence>
<dbReference type="InterPro" id="IPR025305">
    <property type="entry name" value="UCH_repeat_domain"/>
</dbReference>
<dbReference type="FunCoup" id="F4RXS4">
    <property type="interactions" value="30"/>
</dbReference>
<dbReference type="EC" id="3.4.19.12" evidence="2"/>
<dbReference type="VEuPathDB" id="FungiDB:MELLADRAFT_117483"/>
<evidence type="ECO:0000256" key="3">
    <source>
        <dbReference type="ARBA" id="ARBA00022670"/>
    </source>
</evidence>
<dbReference type="Gene3D" id="3.90.70.10">
    <property type="entry name" value="Cysteine proteinases"/>
    <property type="match status" value="2"/>
</dbReference>
<dbReference type="KEGG" id="mlr:MELLADRAFT_117483"/>
<dbReference type="PANTHER" id="PTHR43982">
    <property type="entry name" value="UBIQUITIN CARBOXYL-TERMINAL HYDROLASE"/>
    <property type="match status" value="1"/>
</dbReference>
<feature type="region of interest" description="Disordered" evidence="8">
    <location>
        <begin position="785"/>
        <end position="804"/>
    </location>
</feature>
<dbReference type="GO" id="GO:0004843">
    <property type="term" value="F:cysteine-type deubiquitinase activity"/>
    <property type="evidence" value="ECO:0007669"/>
    <property type="project" value="UniProtKB-EC"/>
</dbReference>
<dbReference type="SUPFAM" id="SSF54001">
    <property type="entry name" value="Cysteine proteinases"/>
    <property type="match status" value="1"/>
</dbReference>
<feature type="compositionally biased region" description="Low complexity" evidence="8">
    <location>
        <begin position="791"/>
        <end position="804"/>
    </location>
</feature>
<dbReference type="InterPro" id="IPR038765">
    <property type="entry name" value="Papain-like_cys_pep_sf"/>
</dbReference>
<keyword evidence="3" id="KW-0645">Protease</keyword>
<dbReference type="RefSeq" id="XP_007413960.1">
    <property type="nucleotide sequence ID" value="XM_007413898.1"/>
</dbReference>
<evidence type="ECO:0000256" key="2">
    <source>
        <dbReference type="ARBA" id="ARBA00012759"/>
    </source>
</evidence>
<evidence type="ECO:0000256" key="8">
    <source>
        <dbReference type="SAM" id="MobiDB-lite"/>
    </source>
</evidence>
<keyword evidence="11" id="KW-1185">Reference proteome</keyword>
<feature type="compositionally biased region" description="Low complexity" evidence="8">
    <location>
        <begin position="824"/>
        <end position="835"/>
    </location>
</feature>
<keyword evidence="4" id="KW-0833">Ubl conjugation pathway</keyword>
<dbReference type="InParanoid" id="F4RXS4"/>
<feature type="coiled-coil region" evidence="7">
    <location>
        <begin position="1207"/>
        <end position="1234"/>
    </location>
</feature>
<reference evidence="11" key="1">
    <citation type="journal article" date="2011" name="Proc. Natl. Acad. Sci. U.S.A.">
        <title>Obligate biotrophy features unraveled by the genomic analysis of rust fungi.</title>
        <authorList>
            <person name="Duplessis S."/>
            <person name="Cuomo C.A."/>
            <person name="Lin Y.-C."/>
            <person name="Aerts A."/>
            <person name="Tisserant E."/>
            <person name="Veneault-Fourrey C."/>
            <person name="Joly D.L."/>
            <person name="Hacquard S."/>
            <person name="Amselem J."/>
            <person name="Cantarel B.L."/>
            <person name="Chiu R."/>
            <person name="Coutinho P.M."/>
            <person name="Feau N."/>
            <person name="Field M."/>
            <person name="Frey P."/>
            <person name="Gelhaye E."/>
            <person name="Goldberg J."/>
            <person name="Grabherr M.G."/>
            <person name="Kodira C.D."/>
            <person name="Kohler A."/>
            <person name="Kuees U."/>
            <person name="Lindquist E.A."/>
            <person name="Lucas S.M."/>
            <person name="Mago R."/>
            <person name="Mauceli E."/>
            <person name="Morin E."/>
            <person name="Murat C."/>
            <person name="Pangilinan J.L."/>
            <person name="Park R."/>
            <person name="Pearson M."/>
            <person name="Quesneville H."/>
            <person name="Rouhier N."/>
            <person name="Sakthikumar S."/>
            <person name="Salamov A.A."/>
            <person name="Schmutz J."/>
            <person name="Selles B."/>
            <person name="Shapiro H."/>
            <person name="Tanguay P."/>
            <person name="Tuskan G.A."/>
            <person name="Henrissat B."/>
            <person name="Van de Peer Y."/>
            <person name="Rouze P."/>
            <person name="Ellis J.G."/>
            <person name="Dodds P.N."/>
            <person name="Schein J.E."/>
            <person name="Zhong S."/>
            <person name="Hamelin R.C."/>
            <person name="Grigoriev I.V."/>
            <person name="Szabo L.J."/>
            <person name="Martin F."/>
        </authorList>
    </citation>
    <scope>NUCLEOTIDE SEQUENCE [LARGE SCALE GENOMIC DNA]</scope>
    <source>
        <strain evidence="11">98AG31 / pathotype 3-4-7</strain>
    </source>
</reference>
<evidence type="ECO:0000256" key="4">
    <source>
        <dbReference type="ARBA" id="ARBA00022786"/>
    </source>
</evidence>
<feature type="region of interest" description="Disordered" evidence="8">
    <location>
        <begin position="73"/>
        <end position="106"/>
    </location>
</feature>
<evidence type="ECO:0000256" key="5">
    <source>
        <dbReference type="ARBA" id="ARBA00022801"/>
    </source>
</evidence>
<dbReference type="PROSITE" id="PS00972">
    <property type="entry name" value="USP_1"/>
    <property type="match status" value="1"/>
</dbReference>
<evidence type="ECO:0000256" key="6">
    <source>
        <dbReference type="ARBA" id="ARBA00022807"/>
    </source>
</evidence>
<dbReference type="Proteomes" id="UP000001072">
    <property type="component" value="Unassembled WGS sequence"/>
</dbReference>
<keyword evidence="6" id="KW-0788">Thiol protease</keyword>
<dbReference type="GO" id="GO:0043161">
    <property type="term" value="P:proteasome-mediated ubiquitin-dependent protein catabolic process"/>
    <property type="evidence" value="ECO:0007669"/>
    <property type="project" value="InterPro"/>
</dbReference>
<accession>F4RXS4</accession>
<dbReference type="Pfam" id="PF00443">
    <property type="entry name" value="UCH"/>
    <property type="match status" value="1"/>
</dbReference>
<dbReference type="InterPro" id="IPR044635">
    <property type="entry name" value="UBP14-like"/>
</dbReference>
<dbReference type="InterPro" id="IPR028889">
    <property type="entry name" value="USP"/>
</dbReference>
<dbReference type="GO" id="GO:0061136">
    <property type="term" value="P:regulation of proteasomal protein catabolic process"/>
    <property type="evidence" value="ECO:0007669"/>
    <property type="project" value="TreeGrafter"/>
</dbReference>
<name>F4RXS4_MELLP</name>
<evidence type="ECO:0000313" key="11">
    <source>
        <dbReference type="Proteomes" id="UP000001072"/>
    </source>
</evidence>
<gene>
    <name evidence="10" type="ORF">MELLADRAFT_117483</name>
</gene>
<dbReference type="Pfam" id="PF13446">
    <property type="entry name" value="RPT"/>
    <property type="match status" value="2"/>
</dbReference>
<dbReference type="PROSITE" id="PS50235">
    <property type="entry name" value="USP_3"/>
    <property type="match status" value="1"/>
</dbReference>
<feature type="region of interest" description="Disordered" evidence="8">
    <location>
        <begin position="904"/>
        <end position="937"/>
    </location>
</feature>
<feature type="compositionally biased region" description="Low complexity" evidence="8">
    <location>
        <begin position="921"/>
        <end position="930"/>
    </location>
</feature>
<dbReference type="HOGENOM" id="CLU_246881_0_0_1"/>
<feature type="compositionally biased region" description="Polar residues" evidence="8">
    <location>
        <begin position="77"/>
        <end position="89"/>
    </location>
</feature>
<dbReference type="OrthoDB" id="2420415at2759"/>
<evidence type="ECO:0000256" key="1">
    <source>
        <dbReference type="ARBA" id="ARBA00000707"/>
    </source>
</evidence>
<dbReference type="GO" id="GO:0016579">
    <property type="term" value="P:protein deubiquitination"/>
    <property type="evidence" value="ECO:0007669"/>
    <property type="project" value="InterPro"/>
</dbReference>
<feature type="region of interest" description="Disordered" evidence="8">
    <location>
        <begin position="823"/>
        <end position="881"/>
    </location>
</feature>
<feature type="domain" description="USP" evidence="9">
    <location>
        <begin position="682"/>
        <end position="1336"/>
    </location>
</feature>
<feature type="compositionally biased region" description="Polar residues" evidence="8">
    <location>
        <begin position="863"/>
        <end position="875"/>
    </location>
</feature>